<proteinExistence type="predicted"/>
<dbReference type="EMBL" id="CP098242">
    <property type="protein sequence ID" value="WAW10231.1"/>
    <property type="molecule type" value="Genomic_DNA"/>
</dbReference>
<evidence type="ECO:0000313" key="3">
    <source>
        <dbReference type="Proteomes" id="UP001156215"/>
    </source>
</evidence>
<organism evidence="2 3">
    <name type="scientific">Oxalobacter vibrioformis</name>
    <dbReference type="NCBI Taxonomy" id="933080"/>
    <lineage>
        <taxon>Bacteria</taxon>
        <taxon>Pseudomonadati</taxon>
        <taxon>Pseudomonadota</taxon>
        <taxon>Betaproteobacteria</taxon>
        <taxon>Burkholderiales</taxon>
        <taxon>Oxalobacteraceae</taxon>
        <taxon>Oxalobacter</taxon>
    </lineage>
</organism>
<gene>
    <name evidence="2" type="ORF">NB640_00755</name>
</gene>
<evidence type="ECO:0008006" key="4">
    <source>
        <dbReference type="Google" id="ProtNLM"/>
    </source>
</evidence>
<keyword evidence="1" id="KW-0732">Signal</keyword>
<name>A0A9E9P4L1_9BURK</name>
<sequence length="111" mass="11755">MATLNQMMIRLAALMLVCAAGLSGCAVSDTEDNYESTGYQRGGAVVIVPDSIVTEKGELKGRAVLVKSGKIAQIVTAANARKLANQHRAALVLAPDHVFSRLHQCLSSTFL</sequence>
<accession>A0A9E9P4L1</accession>
<dbReference type="AlphaFoldDB" id="A0A9E9P4L1"/>
<dbReference type="RefSeq" id="WP_269309236.1">
    <property type="nucleotide sequence ID" value="NZ_CP098242.1"/>
</dbReference>
<dbReference type="Proteomes" id="UP001156215">
    <property type="component" value="Chromosome"/>
</dbReference>
<dbReference type="KEGG" id="ovb:NB640_00755"/>
<reference evidence="2" key="1">
    <citation type="journal article" date="2022" name="Front. Microbiol.">
        <title>New perspectives on an old grouping: The genomic and phenotypic variability of Oxalobacter formigenes and the implications for calcium oxalate stone prevention.</title>
        <authorList>
            <person name="Chmiel J.A."/>
            <person name="Carr C."/>
            <person name="Stuivenberg G.A."/>
            <person name="Venema R."/>
            <person name="Chanyi R.M."/>
            <person name="Al K.F."/>
            <person name="Giguere D."/>
            <person name="Say H."/>
            <person name="Akouris P.P."/>
            <person name="Dominguez Romero S.A."/>
            <person name="Kwong A."/>
            <person name="Tai V."/>
            <person name="Koval S.F."/>
            <person name="Razvi H."/>
            <person name="Bjazevic J."/>
            <person name="Burton J.P."/>
        </authorList>
    </citation>
    <scope>NUCLEOTIDE SEQUENCE</scope>
    <source>
        <strain evidence="2">WoOx3</strain>
    </source>
</reference>
<keyword evidence="3" id="KW-1185">Reference proteome</keyword>
<evidence type="ECO:0000313" key="2">
    <source>
        <dbReference type="EMBL" id="WAW10231.1"/>
    </source>
</evidence>
<feature type="signal peptide" evidence="1">
    <location>
        <begin position="1"/>
        <end position="28"/>
    </location>
</feature>
<feature type="chain" id="PRO_5039239827" description="Lipoprotein" evidence="1">
    <location>
        <begin position="29"/>
        <end position="111"/>
    </location>
</feature>
<evidence type="ECO:0000256" key="1">
    <source>
        <dbReference type="SAM" id="SignalP"/>
    </source>
</evidence>
<protein>
    <recommendedName>
        <fullName evidence="4">Lipoprotein</fullName>
    </recommendedName>
</protein>